<dbReference type="InterPro" id="IPR037401">
    <property type="entry name" value="SnoaL-like"/>
</dbReference>
<evidence type="ECO:0000313" key="3">
    <source>
        <dbReference type="Proteomes" id="UP000539985"/>
    </source>
</evidence>
<dbReference type="RefSeq" id="WP_177100969.1">
    <property type="nucleotide sequence ID" value="NZ_JACAOS010000021.1"/>
</dbReference>
<dbReference type="AlphaFoldDB" id="A0A7Y7X9S6"/>
<reference evidence="2 3" key="1">
    <citation type="submission" date="2020-04" db="EMBL/GenBank/DDBJ databases">
        <title>Molecular characterization of pseudomonads from Agaricus bisporus reveal novel blotch 2 pathogens in Western Europe.</title>
        <authorList>
            <person name="Taparia T."/>
            <person name="Krijger M."/>
            <person name="Haynes E."/>
            <person name="Elpinstone J.G."/>
            <person name="Noble R."/>
            <person name="Van Der Wolf J."/>
        </authorList>
    </citation>
    <scope>NUCLEOTIDE SEQUENCE [LARGE SCALE GENOMIC DNA]</scope>
    <source>
        <strain evidence="2 3">H7001</strain>
    </source>
</reference>
<organism evidence="2 3">
    <name type="scientific">Pseudomonas gingeri</name>
    <dbReference type="NCBI Taxonomy" id="117681"/>
    <lineage>
        <taxon>Bacteria</taxon>
        <taxon>Pseudomonadati</taxon>
        <taxon>Pseudomonadota</taxon>
        <taxon>Gammaproteobacteria</taxon>
        <taxon>Pseudomonadales</taxon>
        <taxon>Pseudomonadaceae</taxon>
        <taxon>Pseudomonas</taxon>
    </lineage>
</organism>
<gene>
    <name evidence="2" type="ORF">HX882_07475</name>
</gene>
<sequence>MNTEWQKQLARQEILHCLNEYCWGYDSNDMTLLGGVLTDNAKSGGVVSNSNASWGPWIGKSTVVQALSEIRNSQPDRRRHVVDTYIFDELSEHTATARVYVTIFSYGNGQSPHLVATGEYSLDAVKTPDGWLFERLEEVLDCPF</sequence>
<accession>A0A7Y7X9S6</accession>
<feature type="domain" description="SnoaL-like" evidence="1">
    <location>
        <begin position="9"/>
        <end position="136"/>
    </location>
</feature>
<proteinExistence type="predicted"/>
<dbReference type="SUPFAM" id="SSF54427">
    <property type="entry name" value="NTF2-like"/>
    <property type="match status" value="1"/>
</dbReference>
<dbReference type="Pfam" id="PF13577">
    <property type="entry name" value="SnoaL_4"/>
    <property type="match status" value="1"/>
</dbReference>
<name>A0A7Y7X9S6_9PSED</name>
<evidence type="ECO:0000259" key="1">
    <source>
        <dbReference type="Pfam" id="PF13577"/>
    </source>
</evidence>
<evidence type="ECO:0000313" key="2">
    <source>
        <dbReference type="EMBL" id="NWB95726.1"/>
    </source>
</evidence>
<dbReference type="Gene3D" id="3.10.450.50">
    <property type="match status" value="1"/>
</dbReference>
<dbReference type="InterPro" id="IPR032710">
    <property type="entry name" value="NTF2-like_dom_sf"/>
</dbReference>
<comment type="caution">
    <text evidence="2">The sequence shown here is derived from an EMBL/GenBank/DDBJ whole genome shotgun (WGS) entry which is preliminary data.</text>
</comment>
<dbReference type="Proteomes" id="UP000539985">
    <property type="component" value="Unassembled WGS sequence"/>
</dbReference>
<protein>
    <submittedName>
        <fullName evidence="2">Nuclear transport factor 2 family protein</fullName>
    </submittedName>
</protein>
<dbReference type="EMBL" id="JACAQB010000004">
    <property type="protein sequence ID" value="NWB95726.1"/>
    <property type="molecule type" value="Genomic_DNA"/>
</dbReference>